<dbReference type="Gene3D" id="1.25.40.10">
    <property type="entry name" value="Tetratricopeptide repeat domain"/>
    <property type="match status" value="3"/>
</dbReference>
<dbReference type="PROSITE" id="PS51375">
    <property type="entry name" value="PPR"/>
    <property type="match status" value="8"/>
</dbReference>
<evidence type="ECO:0000256" key="3">
    <source>
        <dbReference type="PROSITE-ProRule" id="PRU00708"/>
    </source>
</evidence>
<feature type="repeat" description="PPR" evidence="3">
    <location>
        <begin position="438"/>
        <end position="472"/>
    </location>
</feature>
<organism evidence="4 5">
    <name type="scientific">Dioscorea zingiberensis</name>
    <dbReference type="NCBI Taxonomy" id="325984"/>
    <lineage>
        <taxon>Eukaryota</taxon>
        <taxon>Viridiplantae</taxon>
        <taxon>Streptophyta</taxon>
        <taxon>Embryophyta</taxon>
        <taxon>Tracheophyta</taxon>
        <taxon>Spermatophyta</taxon>
        <taxon>Magnoliopsida</taxon>
        <taxon>Liliopsida</taxon>
        <taxon>Dioscoreales</taxon>
        <taxon>Dioscoreaceae</taxon>
        <taxon>Dioscorea</taxon>
    </lineage>
</organism>
<keyword evidence="5" id="KW-1185">Reference proteome</keyword>
<dbReference type="NCBIfam" id="TIGR00756">
    <property type="entry name" value="PPR"/>
    <property type="match status" value="7"/>
</dbReference>
<protein>
    <recommendedName>
        <fullName evidence="6">Pentatricopeptide repeat-containing protein</fullName>
    </recommendedName>
</protein>
<feature type="repeat" description="PPR" evidence="3">
    <location>
        <begin position="263"/>
        <end position="297"/>
    </location>
</feature>
<evidence type="ECO:0000313" key="5">
    <source>
        <dbReference type="Proteomes" id="UP001085076"/>
    </source>
</evidence>
<proteinExistence type="inferred from homology"/>
<evidence type="ECO:0000313" key="4">
    <source>
        <dbReference type="EMBL" id="KAJ0982205.1"/>
    </source>
</evidence>
<dbReference type="AlphaFoldDB" id="A0A9D5CYG0"/>
<dbReference type="Proteomes" id="UP001085076">
    <property type="component" value="Miscellaneous, Linkage group lg02"/>
</dbReference>
<evidence type="ECO:0000256" key="1">
    <source>
        <dbReference type="ARBA" id="ARBA00007626"/>
    </source>
</evidence>
<keyword evidence="2" id="KW-0677">Repeat</keyword>
<feature type="repeat" description="PPR" evidence="3">
    <location>
        <begin position="158"/>
        <end position="192"/>
    </location>
</feature>
<comment type="similarity">
    <text evidence="1">Belongs to the PPR family. P subfamily.</text>
</comment>
<dbReference type="OrthoDB" id="185373at2759"/>
<accession>A0A9D5CYG0</accession>
<dbReference type="PANTHER" id="PTHR47941">
    <property type="entry name" value="PENTATRICOPEPTIDE REPEAT-CONTAINING PROTEIN 3, MITOCHONDRIAL"/>
    <property type="match status" value="1"/>
</dbReference>
<feature type="repeat" description="PPR" evidence="3">
    <location>
        <begin position="333"/>
        <end position="367"/>
    </location>
</feature>
<dbReference type="EMBL" id="JAGGNH010000002">
    <property type="protein sequence ID" value="KAJ0982205.1"/>
    <property type="molecule type" value="Genomic_DNA"/>
</dbReference>
<name>A0A9D5CYG0_9LILI</name>
<gene>
    <name evidence="4" type="ORF">J5N97_010460</name>
</gene>
<sequence length="588" mass="66014">MKRLVRRWISTSSATKRSSVSSPMANTASIPVPHRSLPALRGQDLDFVAVAHSYLIHSDWPRLAALAPSFTPLRSKHLLLKIHRDPVLSLEFYDWSLLHNPSSQSLDTHTIILHILTKSRKFVSAESLLRKTLIPQTLNSSSDLFDAILHSYRLCDSSPNVFDSLFKTYAHLKKFRNATETFRRMRDYGFLPGVRSCNAYLSSLLNHGRNDIVVSFYREMGKCRISPNVFTLNMVMCALCGLGRLEKAMGVFEKMEIMGISPNVASFNTLIAGYCKNGLLNSALKLKNDMRHKGSEPNVITYNTLIHGFCKEGKMHEANKIYREMKVAEVSPTTVTYNTLIGGYSQVNNSEMGFRVYEEMRKNGVEVDILTYNALILGLCNEGKTRKAAFLVRELDKGNLVPNASTYFALISGQCKKENSERALEIYKVMKRSGCHPNTETFNLLISTFVKNKDFEGAAEVLMEMLERWMVPGKILLTELFDGLHLSGKSHLASKLLSEVNGGRLIAQVLSNVKTHGSFSRLCFTSFLIHLKPSPERTVPRILAEISLEPTRSGEHGRLAAGIRMIICTTIKEEEAYGICRTASGKWC</sequence>
<dbReference type="InterPro" id="IPR002885">
    <property type="entry name" value="PPR_rpt"/>
</dbReference>
<feature type="repeat" description="PPR" evidence="3">
    <location>
        <begin position="403"/>
        <end position="437"/>
    </location>
</feature>
<reference evidence="4" key="1">
    <citation type="submission" date="2021-03" db="EMBL/GenBank/DDBJ databases">
        <authorList>
            <person name="Li Z."/>
            <person name="Yang C."/>
        </authorList>
    </citation>
    <scope>NUCLEOTIDE SEQUENCE</scope>
    <source>
        <strain evidence="4">Dzin_1.0</strain>
        <tissue evidence="4">Leaf</tissue>
    </source>
</reference>
<dbReference type="Pfam" id="PF13041">
    <property type="entry name" value="PPR_2"/>
    <property type="match status" value="4"/>
</dbReference>
<comment type="caution">
    <text evidence="4">The sequence shown here is derived from an EMBL/GenBank/DDBJ whole genome shotgun (WGS) entry which is preliminary data.</text>
</comment>
<feature type="repeat" description="PPR" evidence="3">
    <location>
        <begin position="368"/>
        <end position="402"/>
    </location>
</feature>
<feature type="repeat" description="PPR" evidence="3">
    <location>
        <begin position="298"/>
        <end position="332"/>
    </location>
</feature>
<reference evidence="4" key="2">
    <citation type="journal article" date="2022" name="Hortic Res">
        <title>The genome of Dioscorea zingiberensis sheds light on the biosynthesis, origin and evolution of the medicinally important diosgenin saponins.</title>
        <authorList>
            <person name="Li Y."/>
            <person name="Tan C."/>
            <person name="Li Z."/>
            <person name="Guo J."/>
            <person name="Li S."/>
            <person name="Chen X."/>
            <person name="Wang C."/>
            <person name="Dai X."/>
            <person name="Yang H."/>
            <person name="Song W."/>
            <person name="Hou L."/>
            <person name="Xu J."/>
            <person name="Tong Z."/>
            <person name="Xu A."/>
            <person name="Yuan X."/>
            <person name="Wang W."/>
            <person name="Yang Q."/>
            <person name="Chen L."/>
            <person name="Sun Z."/>
            <person name="Wang K."/>
            <person name="Pan B."/>
            <person name="Chen J."/>
            <person name="Bao Y."/>
            <person name="Liu F."/>
            <person name="Qi X."/>
            <person name="Gang D.R."/>
            <person name="Wen J."/>
            <person name="Li J."/>
        </authorList>
    </citation>
    <scope>NUCLEOTIDE SEQUENCE</scope>
    <source>
        <strain evidence="4">Dzin_1.0</strain>
    </source>
</reference>
<dbReference type="InterPro" id="IPR011990">
    <property type="entry name" value="TPR-like_helical_dom_sf"/>
</dbReference>
<evidence type="ECO:0008006" key="6">
    <source>
        <dbReference type="Google" id="ProtNLM"/>
    </source>
</evidence>
<evidence type="ECO:0000256" key="2">
    <source>
        <dbReference type="ARBA" id="ARBA00022737"/>
    </source>
</evidence>
<feature type="repeat" description="PPR" evidence="3">
    <location>
        <begin position="228"/>
        <end position="262"/>
    </location>
</feature>